<protein>
    <submittedName>
        <fullName evidence="4">SDR family NAD(P)-dependent oxidoreductase</fullName>
    </submittedName>
</protein>
<gene>
    <name evidence="4" type="ORF">F8O01_03660</name>
</gene>
<keyword evidence="2" id="KW-0560">Oxidoreductase</keyword>
<accession>A0A7J5C1S0</accession>
<keyword evidence="5" id="KW-1185">Reference proteome</keyword>
<proteinExistence type="inferred from homology"/>
<comment type="similarity">
    <text evidence="1 3">Belongs to the short-chain dehydrogenases/reductases (SDR) family.</text>
</comment>
<dbReference type="SUPFAM" id="SSF51735">
    <property type="entry name" value="NAD(P)-binding Rossmann-fold domains"/>
    <property type="match status" value="1"/>
</dbReference>
<sequence>MSRPLALVTGASRGIGRAIADALARTGYDLVLVATDAAALECVATELAPTGATVRVLPLDLTDPDAAERGVAALGIERLDLLVNNAAVIHDGVLAGTSSADFTQAFAVNVTSPAALVRALTPALRVAHGTVVMINSGAGRHPFADKPVYVASKFALQGLTDSLRLDLGPQGIRVVTVAPGPTDTRDSAPDDVRRAKLAPADVASTVLHVVAHPGDLEYVSVRPPVRRTDPATAS</sequence>
<dbReference type="InterPro" id="IPR020904">
    <property type="entry name" value="Sc_DH/Rdtase_CS"/>
</dbReference>
<evidence type="ECO:0000313" key="4">
    <source>
        <dbReference type="EMBL" id="KAB1660040.1"/>
    </source>
</evidence>
<dbReference type="CDD" id="cd05233">
    <property type="entry name" value="SDR_c"/>
    <property type="match status" value="1"/>
</dbReference>
<dbReference type="PANTHER" id="PTHR44196">
    <property type="entry name" value="DEHYDROGENASE/REDUCTASE SDR FAMILY MEMBER 7B"/>
    <property type="match status" value="1"/>
</dbReference>
<dbReference type="Proteomes" id="UP000467240">
    <property type="component" value="Unassembled WGS sequence"/>
</dbReference>
<dbReference type="PRINTS" id="PR00081">
    <property type="entry name" value="GDHRDH"/>
</dbReference>
<dbReference type="RefSeq" id="WP_158039538.1">
    <property type="nucleotide sequence ID" value="NZ_JACCFV010000001.1"/>
</dbReference>
<evidence type="ECO:0000256" key="3">
    <source>
        <dbReference type="RuleBase" id="RU000363"/>
    </source>
</evidence>
<evidence type="ECO:0000256" key="2">
    <source>
        <dbReference type="ARBA" id="ARBA00023002"/>
    </source>
</evidence>
<dbReference type="GO" id="GO:0016491">
    <property type="term" value="F:oxidoreductase activity"/>
    <property type="evidence" value="ECO:0007669"/>
    <property type="project" value="UniProtKB-KW"/>
</dbReference>
<dbReference type="PROSITE" id="PS00061">
    <property type="entry name" value="ADH_SHORT"/>
    <property type="match status" value="1"/>
</dbReference>
<evidence type="ECO:0000313" key="5">
    <source>
        <dbReference type="Proteomes" id="UP000467240"/>
    </source>
</evidence>
<dbReference type="AlphaFoldDB" id="A0A7J5C1S0"/>
<dbReference type="Gene3D" id="3.40.50.720">
    <property type="entry name" value="NAD(P)-binding Rossmann-like Domain"/>
    <property type="match status" value="1"/>
</dbReference>
<dbReference type="OrthoDB" id="158573at2"/>
<dbReference type="Pfam" id="PF00106">
    <property type="entry name" value="adh_short"/>
    <property type="match status" value="1"/>
</dbReference>
<name>A0A7J5C1S0_9MICO</name>
<dbReference type="InterPro" id="IPR036291">
    <property type="entry name" value="NAD(P)-bd_dom_sf"/>
</dbReference>
<evidence type="ECO:0000256" key="1">
    <source>
        <dbReference type="ARBA" id="ARBA00006484"/>
    </source>
</evidence>
<organism evidence="4 5">
    <name type="scientific">Pseudoclavibacter chungangensis</name>
    <dbReference type="NCBI Taxonomy" id="587635"/>
    <lineage>
        <taxon>Bacteria</taxon>
        <taxon>Bacillati</taxon>
        <taxon>Actinomycetota</taxon>
        <taxon>Actinomycetes</taxon>
        <taxon>Micrococcales</taxon>
        <taxon>Microbacteriaceae</taxon>
        <taxon>Pseudoclavibacter</taxon>
    </lineage>
</organism>
<dbReference type="GO" id="GO:0016020">
    <property type="term" value="C:membrane"/>
    <property type="evidence" value="ECO:0007669"/>
    <property type="project" value="TreeGrafter"/>
</dbReference>
<dbReference type="EMBL" id="WBJZ01000004">
    <property type="protein sequence ID" value="KAB1660040.1"/>
    <property type="molecule type" value="Genomic_DNA"/>
</dbReference>
<comment type="caution">
    <text evidence="4">The sequence shown here is derived from an EMBL/GenBank/DDBJ whole genome shotgun (WGS) entry which is preliminary data.</text>
</comment>
<dbReference type="PRINTS" id="PR00080">
    <property type="entry name" value="SDRFAMILY"/>
</dbReference>
<dbReference type="PANTHER" id="PTHR44196:SF1">
    <property type="entry name" value="DEHYDROGENASE_REDUCTASE SDR FAMILY MEMBER 7B"/>
    <property type="match status" value="1"/>
</dbReference>
<dbReference type="InterPro" id="IPR002347">
    <property type="entry name" value="SDR_fam"/>
</dbReference>
<reference evidence="4 5" key="1">
    <citation type="submission" date="2019-09" db="EMBL/GenBank/DDBJ databases">
        <title>Phylogeny of genus Pseudoclavibacter and closely related genus.</title>
        <authorList>
            <person name="Li Y."/>
        </authorList>
    </citation>
    <scope>NUCLEOTIDE SEQUENCE [LARGE SCALE GENOMIC DNA]</scope>
    <source>
        <strain evidence="4 5">DSM 23821</strain>
    </source>
</reference>